<dbReference type="Gene3D" id="3.30.420.240">
    <property type="match status" value="1"/>
</dbReference>
<evidence type="ECO:0000256" key="1">
    <source>
        <dbReference type="ARBA" id="ARBA00022612"/>
    </source>
</evidence>
<dbReference type="InterPro" id="IPR035421">
    <property type="entry name" value="Terminase_6C"/>
</dbReference>
<keyword evidence="1" id="KW-1188">Viral release from host cell</keyword>
<proteinExistence type="predicted"/>
<name>X0RKZ9_9ZZZZ</name>
<dbReference type="EMBL" id="BARS01002570">
    <property type="protein sequence ID" value="GAF69484.1"/>
    <property type="molecule type" value="Genomic_DNA"/>
</dbReference>
<dbReference type="AlphaFoldDB" id="X0RKZ9"/>
<accession>X0RKZ9</accession>
<sequence>TEYQKTSVHFDNGTNLIISATTSDAFRGWPMNMVICDEFAFVPSNQAEEFWAANYPTISSSKQSKLIIISTPNGMFNIFHRLWTQAVVKDNAFVPYKVIWDKVPGRDKQWAKTEIANMGMQAFNQEYACKFLGSTNTVIHPECLRTLMSMYEEPIFYDLQDRLRLWEKPKDGARYIMGVDPAKGTGENSSGIQICRIDSVVPVHLEQIGVFEDNLTDVYEFAQIINKLSYYFNNAYIMCENNGEGAAVITQLWHTFENENLVNSGSKEKSLGVRSQKDTKPKAVLLMKKLIEDGSIRLRDKETIEELGSFIEEKNKFFGKDKPDDLVCALFWGTYLFQMNILDEDWQFKDSQMDENDAWGILSDIEDDIDDWSWLTNSSLWE</sequence>
<organism evidence="3">
    <name type="scientific">marine sediment metagenome</name>
    <dbReference type="NCBI Taxonomy" id="412755"/>
    <lineage>
        <taxon>unclassified sequences</taxon>
        <taxon>metagenomes</taxon>
        <taxon>ecological metagenomes</taxon>
    </lineage>
</organism>
<dbReference type="Pfam" id="PF17289">
    <property type="entry name" value="Terminase_6C"/>
    <property type="match status" value="1"/>
</dbReference>
<evidence type="ECO:0000313" key="3">
    <source>
        <dbReference type="EMBL" id="GAF69484.1"/>
    </source>
</evidence>
<dbReference type="Pfam" id="PF03237">
    <property type="entry name" value="Terminase_6N"/>
    <property type="match status" value="1"/>
</dbReference>
<gene>
    <name evidence="3" type="ORF">S01H1_04918</name>
</gene>
<evidence type="ECO:0000259" key="2">
    <source>
        <dbReference type="Pfam" id="PF17289"/>
    </source>
</evidence>
<dbReference type="Gene3D" id="3.40.50.300">
    <property type="entry name" value="P-loop containing nucleotide triphosphate hydrolases"/>
    <property type="match status" value="1"/>
</dbReference>
<dbReference type="InterPro" id="IPR027417">
    <property type="entry name" value="P-loop_NTPase"/>
</dbReference>
<feature type="non-terminal residue" evidence="3">
    <location>
        <position position="1"/>
    </location>
</feature>
<reference evidence="3" key="1">
    <citation type="journal article" date="2014" name="Front. Microbiol.">
        <title>High frequency of phylogenetically diverse reductive dehalogenase-homologous genes in deep subseafloor sedimentary metagenomes.</title>
        <authorList>
            <person name="Kawai M."/>
            <person name="Futagami T."/>
            <person name="Toyoda A."/>
            <person name="Takaki Y."/>
            <person name="Nishi S."/>
            <person name="Hori S."/>
            <person name="Arai W."/>
            <person name="Tsubouchi T."/>
            <person name="Morono Y."/>
            <person name="Uchiyama I."/>
            <person name="Ito T."/>
            <person name="Fujiyama A."/>
            <person name="Inagaki F."/>
            <person name="Takami H."/>
        </authorList>
    </citation>
    <scope>NUCLEOTIDE SEQUENCE</scope>
    <source>
        <strain evidence="3">Expedition CK06-06</strain>
    </source>
</reference>
<feature type="domain" description="Terminase large subunit gp17-like C-terminal" evidence="2">
    <location>
        <begin position="177"/>
        <end position="332"/>
    </location>
</feature>
<comment type="caution">
    <text evidence="3">The sequence shown here is derived from an EMBL/GenBank/DDBJ whole genome shotgun (WGS) entry which is preliminary data.</text>
</comment>
<protein>
    <recommendedName>
        <fullName evidence="2">Terminase large subunit gp17-like C-terminal domain-containing protein</fullName>
    </recommendedName>
</protein>